<name>A0A8J6BKF0_ELECQ</name>
<comment type="caution">
    <text evidence="1">The sequence shown here is derived from an EMBL/GenBank/DDBJ whole genome shotgun (WGS) entry which is preliminary data.</text>
</comment>
<dbReference type="Proteomes" id="UP000770717">
    <property type="component" value="Unassembled WGS sequence"/>
</dbReference>
<proteinExistence type="predicted"/>
<protein>
    <submittedName>
        <fullName evidence="1">Uncharacterized protein</fullName>
    </submittedName>
</protein>
<accession>A0A8J6BKF0</accession>
<evidence type="ECO:0000313" key="1">
    <source>
        <dbReference type="EMBL" id="KAG9466759.1"/>
    </source>
</evidence>
<keyword evidence="2" id="KW-1185">Reference proteome</keyword>
<gene>
    <name evidence="1" type="ORF">GDO78_016167</name>
</gene>
<dbReference type="AlphaFoldDB" id="A0A8J6BKF0"/>
<evidence type="ECO:0000313" key="2">
    <source>
        <dbReference type="Proteomes" id="UP000770717"/>
    </source>
</evidence>
<organism evidence="1 2">
    <name type="scientific">Eleutherodactylus coqui</name>
    <name type="common">Puerto Rican coqui</name>
    <dbReference type="NCBI Taxonomy" id="57060"/>
    <lineage>
        <taxon>Eukaryota</taxon>
        <taxon>Metazoa</taxon>
        <taxon>Chordata</taxon>
        <taxon>Craniata</taxon>
        <taxon>Vertebrata</taxon>
        <taxon>Euteleostomi</taxon>
        <taxon>Amphibia</taxon>
        <taxon>Batrachia</taxon>
        <taxon>Anura</taxon>
        <taxon>Neobatrachia</taxon>
        <taxon>Hyloidea</taxon>
        <taxon>Eleutherodactylidae</taxon>
        <taxon>Eleutherodactylinae</taxon>
        <taxon>Eleutherodactylus</taxon>
        <taxon>Eleutherodactylus</taxon>
    </lineage>
</organism>
<sequence>MEITYPSLGKQNDGCTTGEGRIQLTLCCSVPIVDVQQTACPSVGFTFLKITCRDERAHSSELDAHSSIRVLEMLVTRDEHHAVLESIPFPSPRLAALSSQ</sequence>
<dbReference type="EMBL" id="WNTK01001848">
    <property type="protein sequence ID" value="KAG9466759.1"/>
    <property type="molecule type" value="Genomic_DNA"/>
</dbReference>
<reference evidence="1" key="1">
    <citation type="thesis" date="2020" institute="ProQuest LLC" country="789 East Eisenhower Parkway, Ann Arbor, MI, USA">
        <title>Comparative Genomics and Chromosome Evolution.</title>
        <authorList>
            <person name="Mudd A.B."/>
        </authorList>
    </citation>
    <scope>NUCLEOTIDE SEQUENCE</scope>
    <source>
        <strain evidence="1">HN-11 Male</strain>
        <tissue evidence="1">Kidney and liver</tissue>
    </source>
</reference>